<dbReference type="GeneID" id="8109242"/>
<dbReference type="InParanoid" id="B8MQD0"/>
<protein>
    <submittedName>
        <fullName evidence="2">Flavin containing amine oxidase, putative</fullName>
    </submittedName>
</protein>
<proteinExistence type="predicted"/>
<dbReference type="Proteomes" id="UP000001745">
    <property type="component" value="Unassembled WGS sequence"/>
</dbReference>
<dbReference type="Gene3D" id="3.90.660.10">
    <property type="match status" value="1"/>
</dbReference>
<dbReference type="OrthoDB" id="7777654at2759"/>
<dbReference type="EMBL" id="EQ962659">
    <property type="protein sequence ID" value="EED13332.1"/>
    <property type="molecule type" value="Genomic_DNA"/>
</dbReference>
<organism evidence="2 3">
    <name type="scientific">Talaromyces stipitatus (strain ATCC 10500 / CBS 375.48 / QM 6759 / NRRL 1006)</name>
    <name type="common">Penicillium stipitatum</name>
    <dbReference type="NCBI Taxonomy" id="441959"/>
    <lineage>
        <taxon>Eukaryota</taxon>
        <taxon>Fungi</taxon>
        <taxon>Dikarya</taxon>
        <taxon>Ascomycota</taxon>
        <taxon>Pezizomycotina</taxon>
        <taxon>Eurotiomycetes</taxon>
        <taxon>Eurotiomycetidae</taxon>
        <taxon>Eurotiales</taxon>
        <taxon>Trichocomaceae</taxon>
        <taxon>Talaromyces</taxon>
        <taxon>Talaromyces sect. Talaromyces</taxon>
    </lineage>
</organism>
<reference evidence="3" key="1">
    <citation type="journal article" date="2015" name="Genome Announc.">
        <title>Genome sequence of the AIDS-associated pathogen Penicillium marneffei (ATCC18224) and its near taxonomic relative Talaromyces stipitatus (ATCC10500).</title>
        <authorList>
            <person name="Nierman W.C."/>
            <person name="Fedorova-Abrams N.D."/>
            <person name="Andrianopoulos A."/>
        </authorList>
    </citation>
    <scope>NUCLEOTIDE SEQUENCE [LARGE SCALE GENOMIC DNA]</scope>
    <source>
        <strain evidence="3">ATCC 10500 / CBS 375.48 / QM 6759 / NRRL 1006</strain>
    </source>
</reference>
<evidence type="ECO:0000259" key="1">
    <source>
        <dbReference type="Pfam" id="PF01593"/>
    </source>
</evidence>
<dbReference type="STRING" id="441959.B8MQD0"/>
<accession>B8MQD0</accession>
<dbReference type="Pfam" id="PF01593">
    <property type="entry name" value="Amino_oxidase"/>
    <property type="match status" value="1"/>
</dbReference>
<dbReference type="PhylomeDB" id="B8MQD0"/>
<name>B8MQD0_TALSN</name>
<feature type="domain" description="Amine oxidase" evidence="1">
    <location>
        <begin position="27"/>
        <end position="216"/>
    </location>
</feature>
<dbReference type="AlphaFoldDB" id="B8MQD0"/>
<dbReference type="eggNOG" id="KOG0029">
    <property type="taxonomic scope" value="Eukaryota"/>
</dbReference>
<evidence type="ECO:0000313" key="2">
    <source>
        <dbReference type="EMBL" id="EED13332.1"/>
    </source>
</evidence>
<dbReference type="VEuPathDB" id="FungiDB:TSTA_058210"/>
<dbReference type="GO" id="GO:0016491">
    <property type="term" value="F:oxidoreductase activity"/>
    <property type="evidence" value="ECO:0007669"/>
    <property type="project" value="InterPro"/>
</dbReference>
<evidence type="ECO:0000313" key="3">
    <source>
        <dbReference type="Proteomes" id="UP000001745"/>
    </source>
</evidence>
<sequence>MFKQGKAPPREISIDKAGDFLERVAQSFFTVDGHSSRKLMPYPHDPFKRPALCMKYSHLSVKDRLDNLHEFSDWEKNFFESNTNTFGSALGKDTAFTGALRWYALGGNSMAGLFEMAVFYKIENGCMTSFARAILGDYKGDMLFGAPIKDVTQNKLGVRVTTKSGQDIKARYVVSTIPFINCLGDVKFDNPVSPIRQSAIRKGHINKGAKIHFRLKATEPGYGHLGDKENHRQIIDHFRKDIHPSAAVEAYVTHDWTNDPYTKGGADWEVGWRGFVDGAIEQGHQAPQSVVAALKLELRPKLIQMDTWLWGSQ</sequence>
<keyword evidence="3" id="KW-1185">Reference proteome</keyword>
<dbReference type="RefSeq" id="XP_002487443.1">
    <property type="nucleotide sequence ID" value="XM_002487398.1"/>
</dbReference>
<dbReference type="InterPro" id="IPR002937">
    <property type="entry name" value="Amino_oxidase"/>
</dbReference>
<dbReference type="HOGENOM" id="CLU_004498_9_0_1"/>
<gene>
    <name evidence="2" type="ORF">TSTA_058210</name>
</gene>
<dbReference type="SUPFAM" id="SSF51905">
    <property type="entry name" value="FAD/NAD(P)-binding domain"/>
    <property type="match status" value="1"/>
</dbReference>
<dbReference type="Gene3D" id="3.50.50.60">
    <property type="entry name" value="FAD/NAD(P)-binding domain"/>
    <property type="match status" value="1"/>
</dbReference>
<dbReference type="InterPro" id="IPR036188">
    <property type="entry name" value="FAD/NAD-bd_sf"/>
</dbReference>